<dbReference type="AlphaFoldDB" id="A0A4C1VK75"/>
<evidence type="ECO:0000313" key="2">
    <source>
        <dbReference type="Proteomes" id="UP000299102"/>
    </source>
</evidence>
<dbReference type="Proteomes" id="UP000299102">
    <property type="component" value="Unassembled WGS sequence"/>
</dbReference>
<evidence type="ECO:0000313" key="1">
    <source>
        <dbReference type="EMBL" id="GBP39508.1"/>
    </source>
</evidence>
<dbReference type="EMBL" id="BGZK01000367">
    <property type="protein sequence ID" value="GBP39508.1"/>
    <property type="molecule type" value="Genomic_DNA"/>
</dbReference>
<sequence>MEQKRSLEAVTAGRLVEGRLKPDTKENLADTSKDLLRALTDWMRNAENKTLHVEIATQTYVCAENQMLPERRQLIPQIRAVLDFVYALVVRAGD</sequence>
<reference evidence="1 2" key="1">
    <citation type="journal article" date="2019" name="Commun. Biol.">
        <title>The bagworm genome reveals a unique fibroin gene that provides high tensile strength.</title>
        <authorList>
            <person name="Kono N."/>
            <person name="Nakamura H."/>
            <person name="Ohtoshi R."/>
            <person name="Tomita M."/>
            <person name="Numata K."/>
            <person name="Arakawa K."/>
        </authorList>
    </citation>
    <scope>NUCLEOTIDE SEQUENCE [LARGE SCALE GENOMIC DNA]</scope>
</reference>
<proteinExistence type="predicted"/>
<comment type="caution">
    <text evidence="1">The sequence shown here is derived from an EMBL/GenBank/DDBJ whole genome shotgun (WGS) entry which is preliminary data.</text>
</comment>
<name>A0A4C1VK75_EUMVA</name>
<organism evidence="1 2">
    <name type="scientific">Eumeta variegata</name>
    <name type="common">Bagworm moth</name>
    <name type="synonym">Eumeta japonica</name>
    <dbReference type="NCBI Taxonomy" id="151549"/>
    <lineage>
        <taxon>Eukaryota</taxon>
        <taxon>Metazoa</taxon>
        <taxon>Ecdysozoa</taxon>
        <taxon>Arthropoda</taxon>
        <taxon>Hexapoda</taxon>
        <taxon>Insecta</taxon>
        <taxon>Pterygota</taxon>
        <taxon>Neoptera</taxon>
        <taxon>Endopterygota</taxon>
        <taxon>Lepidoptera</taxon>
        <taxon>Glossata</taxon>
        <taxon>Ditrysia</taxon>
        <taxon>Tineoidea</taxon>
        <taxon>Psychidae</taxon>
        <taxon>Oiketicinae</taxon>
        <taxon>Eumeta</taxon>
    </lineage>
</organism>
<accession>A0A4C1VK75</accession>
<gene>
    <name evidence="1" type="ORF">EVAR_32441_1</name>
</gene>
<protein>
    <submittedName>
        <fullName evidence="1">Uncharacterized protein</fullName>
    </submittedName>
</protein>
<keyword evidence="2" id="KW-1185">Reference proteome</keyword>